<protein>
    <submittedName>
        <fullName evidence="1">Uncharacterized protein</fullName>
    </submittedName>
</protein>
<sequence length="84" mass="9256">MRNKPVSCKATSLHAISHWSNPFAVSEEDSGAYGLAPSYPYCNSFMITRNAARFSSGACEFAISIPDMQVTDRTDLSVTVHRRV</sequence>
<accession>A0ACC0W1V6</accession>
<proteinExistence type="predicted"/>
<dbReference type="EMBL" id="CM047583">
    <property type="protein sequence ID" value="KAI9912734.1"/>
    <property type="molecule type" value="Genomic_DNA"/>
</dbReference>
<evidence type="ECO:0000313" key="2">
    <source>
        <dbReference type="Proteomes" id="UP001163321"/>
    </source>
</evidence>
<organism evidence="1 2">
    <name type="scientific">Peronosclerospora sorghi</name>
    <dbReference type="NCBI Taxonomy" id="230839"/>
    <lineage>
        <taxon>Eukaryota</taxon>
        <taxon>Sar</taxon>
        <taxon>Stramenopiles</taxon>
        <taxon>Oomycota</taxon>
        <taxon>Peronosporomycetes</taxon>
        <taxon>Peronosporales</taxon>
        <taxon>Peronosporaceae</taxon>
        <taxon>Peronosclerospora</taxon>
    </lineage>
</organism>
<name>A0ACC0W1V6_9STRA</name>
<comment type="caution">
    <text evidence="1">The sequence shown here is derived from an EMBL/GenBank/DDBJ whole genome shotgun (WGS) entry which is preliminary data.</text>
</comment>
<reference evidence="1 2" key="1">
    <citation type="journal article" date="2022" name="bioRxiv">
        <title>The genome of the oomycete Peronosclerospora sorghi, a cosmopolitan pathogen of maize and sorghum, is inflated with dispersed pseudogenes.</title>
        <authorList>
            <person name="Fletcher K."/>
            <person name="Martin F."/>
            <person name="Isakeit T."/>
            <person name="Cavanaugh K."/>
            <person name="Magill C."/>
            <person name="Michelmore R."/>
        </authorList>
    </citation>
    <scope>NUCLEOTIDE SEQUENCE [LARGE SCALE GENOMIC DNA]</scope>
    <source>
        <strain evidence="1">P6</strain>
    </source>
</reference>
<gene>
    <name evidence="1" type="ORF">PsorP6_005288</name>
</gene>
<evidence type="ECO:0000313" key="1">
    <source>
        <dbReference type="EMBL" id="KAI9912734.1"/>
    </source>
</evidence>
<dbReference type="Proteomes" id="UP001163321">
    <property type="component" value="Chromosome 4"/>
</dbReference>
<keyword evidence="2" id="KW-1185">Reference proteome</keyword>